<feature type="domain" description="RRM" evidence="4">
    <location>
        <begin position="235"/>
        <end position="321"/>
    </location>
</feature>
<feature type="region of interest" description="Disordered" evidence="3">
    <location>
        <begin position="79"/>
        <end position="127"/>
    </location>
</feature>
<dbReference type="Gene3D" id="3.30.70.330">
    <property type="match status" value="2"/>
</dbReference>
<reference evidence="5 6" key="1">
    <citation type="journal article" date="2011" name="Genome Res.">
        <title>Chromosome and gene copy number variation allow major structural change between species and strains of Leishmania.</title>
        <authorList>
            <person name="Rogers M.B."/>
            <person name="Hilley J.D."/>
            <person name="Dickens N.J."/>
            <person name="Wilkes J."/>
            <person name="Bates P.A."/>
            <person name="Depledge D.P."/>
            <person name="Harris D."/>
            <person name="Her Y."/>
            <person name="Herzyk P."/>
            <person name="Imamura H."/>
            <person name="Otto T.D."/>
            <person name="Sanders M."/>
            <person name="Seeger K."/>
            <person name="Dujardin J.C."/>
            <person name="Berriman M."/>
            <person name="Smith D.F."/>
            <person name="Hertz-Fowler C."/>
            <person name="Mottram J.C."/>
        </authorList>
    </citation>
    <scope>NUCLEOTIDE SEQUENCE [LARGE SCALE GENOMIC DNA]</scope>
    <source>
        <strain evidence="5 6">MHOM/GT/2001/U1103</strain>
    </source>
</reference>
<feature type="region of interest" description="Disordered" evidence="3">
    <location>
        <begin position="29"/>
        <end position="61"/>
    </location>
</feature>
<feature type="compositionally biased region" description="Polar residues" evidence="3">
    <location>
        <begin position="367"/>
        <end position="376"/>
    </location>
</feature>
<evidence type="ECO:0000313" key="6">
    <source>
        <dbReference type="Proteomes" id="UP000007259"/>
    </source>
</evidence>
<name>E9ALT6_LEIMU</name>
<organism evidence="5 6">
    <name type="scientific">Leishmania mexicana (strain MHOM/GT/2001/U1103)</name>
    <dbReference type="NCBI Taxonomy" id="929439"/>
    <lineage>
        <taxon>Eukaryota</taxon>
        <taxon>Discoba</taxon>
        <taxon>Euglenozoa</taxon>
        <taxon>Kinetoplastea</taxon>
        <taxon>Metakinetoplastina</taxon>
        <taxon>Trypanosomatida</taxon>
        <taxon>Trypanosomatidae</taxon>
        <taxon>Leishmaniinae</taxon>
        <taxon>Leishmania</taxon>
    </lineage>
</organism>
<dbReference type="SMART" id="SM00360">
    <property type="entry name" value="RRM"/>
    <property type="match status" value="2"/>
</dbReference>
<dbReference type="FunFam" id="3.30.70.330:FF:000835">
    <property type="entry name" value="RNA binding protein, putative"/>
    <property type="match status" value="1"/>
</dbReference>
<dbReference type="GO" id="GO:0003723">
    <property type="term" value="F:RNA binding"/>
    <property type="evidence" value="ECO:0007669"/>
    <property type="project" value="UniProtKB-UniRule"/>
</dbReference>
<evidence type="ECO:0000256" key="3">
    <source>
        <dbReference type="SAM" id="MobiDB-lite"/>
    </source>
</evidence>
<proteinExistence type="predicted"/>
<dbReference type="RefSeq" id="XP_003872420.1">
    <property type="nucleotide sequence ID" value="XM_003872371.1"/>
</dbReference>
<dbReference type="InterPro" id="IPR012677">
    <property type="entry name" value="Nucleotide-bd_a/b_plait_sf"/>
</dbReference>
<feature type="domain" description="RRM" evidence="4">
    <location>
        <begin position="143"/>
        <end position="221"/>
    </location>
</feature>
<dbReference type="Pfam" id="PF00076">
    <property type="entry name" value="RRM_1"/>
    <property type="match status" value="2"/>
</dbReference>
<dbReference type="PROSITE" id="PS50102">
    <property type="entry name" value="RRM"/>
    <property type="match status" value="2"/>
</dbReference>
<accession>E9ALT6</accession>
<dbReference type="InterPro" id="IPR052462">
    <property type="entry name" value="SLIRP/GR-RBP-like"/>
</dbReference>
<dbReference type="InterPro" id="IPR035979">
    <property type="entry name" value="RBD_domain_sf"/>
</dbReference>
<dbReference type="AlphaFoldDB" id="E9ALT6"/>
<dbReference type="GeneID" id="13447110"/>
<feature type="compositionally biased region" description="Low complexity" evidence="3">
    <location>
        <begin position="82"/>
        <end position="96"/>
    </location>
</feature>
<sequence>MTRLNSSCVSVRRNRSICQSAASAEAVLPSTSILPPSTREEASAGGACSRTDERCSSDNATPQTVNAVSSFVASGKMKKIASNSSRSSDSNLSQSRTAVHKNPAPTTNTRSSCGAGAPRKGRSRRASTAAHVTVCEESNRHNSNLFICNLDTKIGQAELETAFAEHGTILSSAVMRDIHTGESLGTAFVRMSSHDEARCTMVAMNGVHVGSRSISVQWARRSEGGPVGEARKKIMKLFVRNVPLDCTRTDLEELFGAFGSVRQVTLHKDTSPVQDEAMVRLIAFVIYTEEGAAARAAREVHNTKPFASCNGIPIMVKLAEDLAKPYREHSHQHQQPQGESAPTTAAAKQRQRRSHSQRNTLARIASKSPTRKQTICSGSTVMSLSSHTSSTTLSIHTGQASGADAPIADMGVAADVSFCRNYPQLTPPQCSVPPVKTPLGAMMPVTLPQQHTMSCVRSAPAPSAAPLFPSNALQFLPTTPSKVGGRMPAVSTPTCKGATAVPFVADSQRPSFIDNPNSQLEQSFFFNNSTPQLSPYAPPQQQQHHHHLQLPQLSELPFNAPVTPRLYHLPAVHAVPERQDSRAALAIPNPRCEALPVQSRSMNDSQRIVAYSDPEEESDLRIFDTAPIAHPASLRPQPNIKTASPKLPQTYRHNPYISCSFIRVG</sequence>
<dbReference type="PANTHER" id="PTHR48027">
    <property type="entry name" value="HETEROGENEOUS NUCLEAR RIBONUCLEOPROTEIN 87F-RELATED"/>
    <property type="match status" value="1"/>
</dbReference>
<dbReference type="InterPro" id="IPR000504">
    <property type="entry name" value="RRM_dom"/>
</dbReference>
<evidence type="ECO:0000256" key="2">
    <source>
        <dbReference type="PROSITE-ProRule" id="PRU00176"/>
    </source>
</evidence>
<evidence type="ECO:0000313" key="5">
    <source>
        <dbReference type="EMBL" id="CBZ23891.1"/>
    </source>
</evidence>
<dbReference type="OMA" id="HYREHNH"/>
<feature type="compositionally biased region" description="Polar residues" evidence="3">
    <location>
        <begin position="333"/>
        <end position="343"/>
    </location>
</feature>
<evidence type="ECO:0000256" key="1">
    <source>
        <dbReference type="ARBA" id="ARBA00022884"/>
    </source>
</evidence>
<feature type="region of interest" description="Disordered" evidence="3">
    <location>
        <begin position="326"/>
        <end position="381"/>
    </location>
</feature>
<protein>
    <submittedName>
        <fullName evidence="5">RNA binding protein</fullName>
    </submittedName>
</protein>
<evidence type="ECO:0000259" key="4">
    <source>
        <dbReference type="PROSITE" id="PS50102"/>
    </source>
</evidence>
<dbReference type="PhylomeDB" id="E9ALT6"/>
<dbReference type="SUPFAM" id="SSF54928">
    <property type="entry name" value="RNA-binding domain, RBD"/>
    <property type="match status" value="1"/>
</dbReference>
<dbReference type="EMBL" id="FR799561">
    <property type="protein sequence ID" value="CBZ23891.1"/>
    <property type="molecule type" value="Genomic_DNA"/>
</dbReference>
<dbReference type="KEGG" id="lmi:LMXM_08_29_1360"/>
<keyword evidence="6" id="KW-1185">Reference proteome</keyword>
<dbReference type="OrthoDB" id="6159137at2759"/>
<dbReference type="VEuPathDB" id="TriTrypDB:LmxM.08_29.1360"/>
<gene>
    <name evidence="5" type="ORF">LMXM_08_29_1360</name>
</gene>
<keyword evidence="1 2" id="KW-0694">RNA-binding</keyword>
<dbReference type="Proteomes" id="UP000007259">
    <property type="component" value="Chromosome 8"/>
</dbReference>